<evidence type="ECO:0000313" key="3">
    <source>
        <dbReference type="Proteomes" id="UP000539372"/>
    </source>
</evidence>
<sequence>MLFQHMKEELKDAEKAGWREEARLVSRNTIMASAAAFVPFGVLIAIAAMMIWRWVEGVPSLLLHSAYLYPLTGIAGIAFALFLHGKNLFTAAMVSALLPFLWIPTFFGTALYWIFLE</sequence>
<dbReference type="RefSeq" id="WP_169624041.1">
    <property type="nucleotide sequence ID" value="NZ_JABBNT010000001.1"/>
</dbReference>
<keyword evidence="3" id="KW-1185">Reference proteome</keyword>
<dbReference type="EMBL" id="JABBNT010000001">
    <property type="protein sequence ID" value="NMM43795.1"/>
    <property type="molecule type" value="Genomic_DNA"/>
</dbReference>
<feature type="transmembrane region" description="Helical" evidence="1">
    <location>
        <begin position="96"/>
        <end position="115"/>
    </location>
</feature>
<reference evidence="2 3" key="1">
    <citation type="submission" date="2020-04" db="EMBL/GenBank/DDBJ databases">
        <title>Rhodospirillaceae bacterium KN72 isolated from deep sea.</title>
        <authorList>
            <person name="Zhang D.-C."/>
        </authorList>
    </citation>
    <scope>NUCLEOTIDE SEQUENCE [LARGE SCALE GENOMIC DNA]</scope>
    <source>
        <strain evidence="2 3">KN72</strain>
    </source>
</reference>
<proteinExistence type="predicted"/>
<feature type="transmembrane region" description="Helical" evidence="1">
    <location>
        <begin position="29"/>
        <end position="55"/>
    </location>
</feature>
<name>A0A7Y0DY80_9PROT</name>
<dbReference type="AlphaFoldDB" id="A0A7Y0DY80"/>
<gene>
    <name evidence="2" type="ORF">HH303_04860</name>
</gene>
<accession>A0A7Y0DY80</accession>
<comment type="caution">
    <text evidence="2">The sequence shown here is derived from an EMBL/GenBank/DDBJ whole genome shotgun (WGS) entry which is preliminary data.</text>
</comment>
<organism evidence="2 3">
    <name type="scientific">Pacificispira spongiicola</name>
    <dbReference type="NCBI Taxonomy" id="2729598"/>
    <lineage>
        <taxon>Bacteria</taxon>
        <taxon>Pseudomonadati</taxon>
        <taxon>Pseudomonadota</taxon>
        <taxon>Alphaproteobacteria</taxon>
        <taxon>Rhodospirillales</taxon>
        <taxon>Rhodospirillaceae</taxon>
        <taxon>Pacificispira</taxon>
    </lineage>
</organism>
<keyword evidence="1" id="KW-0472">Membrane</keyword>
<keyword evidence="1" id="KW-0812">Transmembrane</keyword>
<evidence type="ECO:0000256" key="1">
    <source>
        <dbReference type="SAM" id="Phobius"/>
    </source>
</evidence>
<evidence type="ECO:0000313" key="2">
    <source>
        <dbReference type="EMBL" id="NMM43795.1"/>
    </source>
</evidence>
<feature type="transmembrane region" description="Helical" evidence="1">
    <location>
        <begin position="67"/>
        <end position="84"/>
    </location>
</feature>
<keyword evidence="1" id="KW-1133">Transmembrane helix</keyword>
<dbReference type="Proteomes" id="UP000539372">
    <property type="component" value="Unassembled WGS sequence"/>
</dbReference>
<protein>
    <submittedName>
        <fullName evidence="2">Uncharacterized protein</fullName>
    </submittedName>
</protein>